<dbReference type="Gene3D" id="3.40.50.150">
    <property type="entry name" value="Vaccinia Virus protein VP39"/>
    <property type="match status" value="1"/>
</dbReference>
<protein>
    <submittedName>
        <fullName evidence="2 3">Methyltransferase domain</fullName>
    </submittedName>
</protein>
<sequence length="305" mass="34325">MKSYLRGDRGIRANMAELLALYRQQTQDIPRRVADHLDIQRDTVRRLEDLRGAPLLDCDVLELGPGQTRIFLMATGLTNRAVGVDIEPAPDRLGLAELWRIWRKNGPLRLVKTVGRHALGVDRRTRAELTRQLGVPPLKMPVRIVEGDAEALPFPDASFDAVVSTSVFEHLTHPDRAAAEVARVLRPGGVAQMIAHLFTSHTGAHDTRLFANLYALPPWAHLRDTTRGMVQSNSYLNEWRLADYRRTFEDHWPGHTDWLVTEDYPAQDDLDALRVAGELQGFSDEELRASVLVTSWRKPGGLVAQ</sequence>
<dbReference type="EMBL" id="LJSG01000020">
    <property type="protein sequence ID" value="KPP89997.1"/>
    <property type="molecule type" value="Genomic_DNA"/>
</dbReference>
<dbReference type="InterPro" id="IPR013216">
    <property type="entry name" value="Methyltransf_11"/>
</dbReference>
<accession>A0A0P7YMZ2</accession>
<dbReference type="RefSeq" id="WP_072245822.1">
    <property type="nucleotide sequence ID" value="NZ_FBYC01000004.1"/>
</dbReference>
<gene>
    <name evidence="2" type="ORF">Ga0058931_1542</name>
    <name evidence="3" type="ORF">HLUCCA05_07485</name>
</gene>
<evidence type="ECO:0000313" key="3">
    <source>
        <dbReference type="EMBL" id="KPP89997.1"/>
    </source>
</evidence>
<keyword evidence="5" id="KW-1185">Reference proteome</keyword>
<reference evidence="2 5" key="2">
    <citation type="submission" date="2016-01" db="EMBL/GenBank/DDBJ databases">
        <authorList>
            <person name="Varghese N."/>
        </authorList>
    </citation>
    <scope>NUCLEOTIDE SEQUENCE [LARGE SCALE GENOMIC DNA]</scope>
    <source>
        <strain evidence="2 5">HL-91</strain>
    </source>
</reference>
<dbReference type="Proteomes" id="UP000050413">
    <property type="component" value="Unassembled WGS sequence"/>
</dbReference>
<dbReference type="PANTHER" id="PTHR42912">
    <property type="entry name" value="METHYLTRANSFERASE"/>
    <property type="match status" value="1"/>
</dbReference>
<proteinExistence type="predicted"/>
<evidence type="ECO:0000259" key="1">
    <source>
        <dbReference type="Pfam" id="PF08241"/>
    </source>
</evidence>
<dbReference type="InterPro" id="IPR050508">
    <property type="entry name" value="Methyltransf_Superfamily"/>
</dbReference>
<reference evidence="3 4" key="1">
    <citation type="submission" date="2015-09" db="EMBL/GenBank/DDBJ databases">
        <title>Identification and resolution of microdiversity through metagenomic sequencing of parallel consortia.</title>
        <authorList>
            <person name="Nelson W.C."/>
            <person name="Romine M.F."/>
            <person name="Lindemann S.R."/>
        </authorList>
    </citation>
    <scope>NUCLEOTIDE SEQUENCE [LARGE SCALE GENOMIC DNA]</scope>
    <source>
        <strain evidence="3">HL-91</strain>
    </source>
</reference>
<comment type="caution">
    <text evidence="3">The sequence shown here is derived from an EMBL/GenBank/DDBJ whole genome shotgun (WGS) entry which is preliminary data.</text>
</comment>
<dbReference type="AlphaFoldDB" id="A0A0P7YMZ2"/>
<name>A0A0P7YMZ2_9RHOB</name>
<dbReference type="GO" id="GO:0008757">
    <property type="term" value="F:S-adenosylmethionine-dependent methyltransferase activity"/>
    <property type="evidence" value="ECO:0007669"/>
    <property type="project" value="InterPro"/>
</dbReference>
<dbReference type="Pfam" id="PF08241">
    <property type="entry name" value="Methyltransf_11"/>
    <property type="match status" value="1"/>
</dbReference>
<dbReference type="EMBL" id="FBYC01000004">
    <property type="protein sequence ID" value="CUX81103.1"/>
    <property type="molecule type" value="Genomic_DNA"/>
</dbReference>
<dbReference type="GO" id="GO:0032259">
    <property type="term" value="P:methylation"/>
    <property type="evidence" value="ECO:0007669"/>
    <property type="project" value="UniProtKB-KW"/>
</dbReference>
<evidence type="ECO:0000313" key="5">
    <source>
        <dbReference type="Proteomes" id="UP000182045"/>
    </source>
</evidence>
<dbReference type="STRING" id="1666912.Ga0058931_1542"/>
<feature type="domain" description="Methyltransferase type 11" evidence="1">
    <location>
        <begin position="113"/>
        <end position="190"/>
    </location>
</feature>
<dbReference type="CDD" id="cd02440">
    <property type="entry name" value="AdoMet_MTases"/>
    <property type="match status" value="1"/>
</dbReference>
<dbReference type="InterPro" id="IPR029063">
    <property type="entry name" value="SAM-dependent_MTases_sf"/>
</dbReference>
<organism evidence="3 4">
    <name type="scientific">Roseibaca calidilacus</name>
    <dbReference type="NCBI Taxonomy" id="1666912"/>
    <lineage>
        <taxon>Bacteria</taxon>
        <taxon>Pseudomonadati</taxon>
        <taxon>Pseudomonadota</taxon>
        <taxon>Alphaproteobacteria</taxon>
        <taxon>Rhodobacterales</taxon>
        <taxon>Paracoccaceae</taxon>
        <taxon>Roseinatronobacter</taxon>
    </lineage>
</organism>
<keyword evidence="3" id="KW-0808">Transferase</keyword>
<keyword evidence="3" id="KW-0489">Methyltransferase</keyword>
<evidence type="ECO:0000313" key="2">
    <source>
        <dbReference type="EMBL" id="CUX81103.1"/>
    </source>
</evidence>
<evidence type="ECO:0000313" key="4">
    <source>
        <dbReference type="Proteomes" id="UP000050413"/>
    </source>
</evidence>
<dbReference type="SUPFAM" id="SSF53335">
    <property type="entry name" value="S-adenosyl-L-methionine-dependent methyltransferases"/>
    <property type="match status" value="1"/>
</dbReference>
<dbReference type="Proteomes" id="UP000182045">
    <property type="component" value="Unassembled WGS sequence"/>
</dbReference>